<evidence type="ECO:0008006" key="4">
    <source>
        <dbReference type="Google" id="ProtNLM"/>
    </source>
</evidence>
<dbReference type="Proteomes" id="UP001165060">
    <property type="component" value="Unassembled WGS sequence"/>
</dbReference>
<evidence type="ECO:0000256" key="1">
    <source>
        <dbReference type="SAM" id="MobiDB-lite"/>
    </source>
</evidence>
<reference evidence="2 3" key="1">
    <citation type="journal article" date="2023" name="Commun. Biol.">
        <title>Genome analysis of Parmales, the sister group of diatoms, reveals the evolutionary specialization of diatoms from phago-mixotrophs to photoautotrophs.</title>
        <authorList>
            <person name="Ban H."/>
            <person name="Sato S."/>
            <person name="Yoshikawa S."/>
            <person name="Yamada K."/>
            <person name="Nakamura Y."/>
            <person name="Ichinomiya M."/>
            <person name="Sato N."/>
            <person name="Blanc-Mathieu R."/>
            <person name="Endo H."/>
            <person name="Kuwata A."/>
            <person name="Ogata H."/>
        </authorList>
    </citation>
    <scope>NUCLEOTIDE SEQUENCE [LARGE SCALE GENOMIC DNA]</scope>
</reference>
<feature type="compositionally biased region" description="Low complexity" evidence="1">
    <location>
        <begin position="130"/>
        <end position="150"/>
    </location>
</feature>
<protein>
    <recommendedName>
        <fullName evidence="4">Myb-like domain-containing protein</fullName>
    </recommendedName>
</protein>
<evidence type="ECO:0000313" key="2">
    <source>
        <dbReference type="EMBL" id="GMI30426.1"/>
    </source>
</evidence>
<accession>A0ABQ6MQP5</accession>
<dbReference type="EMBL" id="BRYB01001654">
    <property type="protein sequence ID" value="GMI30426.1"/>
    <property type="molecule type" value="Genomic_DNA"/>
</dbReference>
<feature type="region of interest" description="Disordered" evidence="1">
    <location>
        <begin position="347"/>
        <end position="420"/>
    </location>
</feature>
<feature type="compositionally biased region" description="Polar residues" evidence="1">
    <location>
        <begin position="164"/>
        <end position="173"/>
    </location>
</feature>
<organism evidence="2 3">
    <name type="scientific">Tetraparma gracilis</name>
    <dbReference type="NCBI Taxonomy" id="2962635"/>
    <lineage>
        <taxon>Eukaryota</taxon>
        <taxon>Sar</taxon>
        <taxon>Stramenopiles</taxon>
        <taxon>Ochrophyta</taxon>
        <taxon>Bolidophyceae</taxon>
        <taxon>Parmales</taxon>
        <taxon>Triparmaceae</taxon>
        <taxon>Tetraparma</taxon>
    </lineage>
</organism>
<evidence type="ECO:0000313" key="3">
    <source>
        <dbReference type="Proteomes" id="UP001165060"/>
    </source>
</evidence>
<gene>
    <name evidence="2" type="ORF">TeGR_g724</name>
</gene>
<feature type="region of interest" description="Disordered" evidence="1">
    <location>
        <begin position="103"/>
        <end position="191"/>
    </location>
</feature>
<sequence length="420" mass="42706">TVSAHYLPNRTAQSLNLRHCVLLKMKCDERVARGGVCRAQDPAPSDDPNTFEDRWLVEWDQEMWYGIQLHGNNFKKISEEIVPFKDRKAVRGRFLTLQRKFKKANTTDEGPGLDHCSTVAKPAPRKAAGRKAAAPKQNKAAAAPAKKSAGSGKGKRKSKKDVAQETTTVLASGNTGGGHPAPPVDWGEASHLGDLGMHMGMGMGNGSLTNMGLGEESSMMAVMKGKPAASSHPPLNTSIFDSLSASSNVNRGDGKAAAAAAAAPVALAPGVLSGGADMPATPSKGADYDAGLMNNDDYSNLASAFLASPNPGNTNMALLSNIQFSEQSRACIGDGGNSGGLSLFGTGFSPGPGAGAGGGGDTSSAAAGLTHLSTPPASAGADLSNGATSNNSSSTAGKRSLFSAVVGGEGGGSASKKNKR</sequence>
<comment type="caution">
    <text evidence="2">The sequence shown here is derived from an EMBL/GenBank/DDBJ whole genome shotgun (WGS) entry which is preliminary data.</text>
</comment>
<name>A0ABQ6MQP5_9STRA</name>
<keyword evidence="3" id="KW-1185">Reference proteome</keyword>
<feature type="non-terminal residue" evidence="2">
    <location>
        <position position="1"/>
    </location>
</feature>
<proteinExistence type="predicted"/>
<feature type="compositionally biased region" description="Low complexity" evidence="1">
    <location>
        <begin position="384"/>
        <end position="397"/>
    </location>
</feature>
<feature type="compositionally biased region" description="Gly residues" evidence="1">
    <location>
        <begin position="348"/>
        <end position="361"/>
    </location>
</feature>